<dbReference type="EMBL" id="JACHVS010000002">
    <property type="protein sequence ID" value="MBB2997056.1"/>
    <property type="molecule type" value="Genomic_DNA"/>
</dbReference>
<feature type="region of interest" description="Disordered" evidence="1">
    <location>
        <begin position="15"/>
        <end position="75"/>
    </location>
</feature>
<comment type="caution">
    <text evidence="2">The sequence shown here is derived from an EMBL/GenBank/DDBJ whole genome shotgun (WGS) entry which is preliminary data.</text>
</comment>
<protein>
    <submittedName>
        <fullName evidence="2">Uncharacterized protein</fullName>
    </submittedName>
</protein>
<evidence type="ECO:0000313" key="2">
    <source>
        <dbReference type="EMBL" id="MBB2997056.1"/>
    </source>
</evidence>
<sequence length="196" mass="21001">MTEVREYLTSIAGVDTPARASTYAIGGGGQRPDRGYRKVSHQPAGSPTVHRLDRPAQRNRQDPGGHRRHQFLGSGLSRVLRATELDLCEAGPRGGPPSRAPRAASGRSDIDALAAASTIRGGQEGPANPAQRQERHGAARHCRPVDVYLAATDLGSGPFMRSPDPDWSTTPPASLRSYGEPPEEILEKYAREVPPA</sequence>
<organism evidence="2 3">
    <name type="scientific">Paeniglutamicibacter cryotolerans</name>
    <dbReference type="NCBI Taxonomy" id="670079"/>
    <lineage>
        <taxon>Bacteria</taxon>
        <taxon>Bacillati</taxon>
        <taxon>Actinomycetota</taxon>
        <taxon>Actinomycetes</taxon>
        <taxon>Micrococcales</taxon>
        <taxon>Micrococcaceae</taxon>
        <taxon>Paeniglutamicibacter</taxon>
    </lineage>
</organism>
<accession>A0A839QSW5</accession>
<name>A0A839QSW5_9MICC</name>
<keyword evidence="3" id="KW-1185">Reference proteome</keyword>
<reference evidence="2 3" key="1">
    <citation type="submission" date="2020-08" db="EMBL/GenBank/DDBJ databases">
        <title>Sequencing the genomes of 1000 actinobacteria strains.</title>
        <authorList>
            <person name="Klenk H.-P."/>
        </authorList>
    </citation>
    <scope>NUCLEOTIDE SEQUENCE [LARGE SCALE GENOMIC DNA]</scope>
    <source>
        <strain evidence="2 3">DSM 22826</strain>
    </source>
</reference>
<proteinExistence type="predicted"/>
<dbReference type="Proteomes" id="UP000523000">
    <property type="component" value="Unassembled WGS sequence"/>
</dbReference>
<gene>
    <name evidence="2" type="ORF">E9229_003303</name>
</gene>
<feature type="region of interest" description="Disordered" evidence="1">
    <location>
        <begin position="88"/>
        <end position="141"/>
    </location>
</feature>
<feature type="compositionally biased region" description="Basic and acidic residues" evidence="1">
    <location>
        <begin position="50"/>
        <end position="65"/>
    </location>
</feature>
<feature type="region of interest" description="Disordered" evidence="1">
    <location>
        <begin position="155"/>
        <end position="182"/>
    </location>
</feature>
<evidence type="ECO:0000313" key="3">
    <source>
        <dbReference type="Proteomes" id="UP000523000"/>
    </source>
</evidence>
<evidence type="ECO:0000256" key="1">
    <source>
        <dbReference type="SAM" id="MobiDB-lite"/>
    </source>
</evidence>
<dbReference type="AlphaFoldDB" id="A0A839QSW5"/>